<sequence>MDDENLTMDKNLNNTITNRACHKQIHVYMYKHKAQCDLTRSGQLPYDFTSKLDDTHPISSSDSSEFVTP</sequence>
<evidence type="ECO:0000313" key="3">
    <source>
        <dbReference type="Proteomes" id="UP001153712"/>
    </source>
</evidence>
<reference evidence="2" key="1">
    <citation type="submission" date="2022-01" db="EMBL/GenBank/DDBJ databases">
        <authorList>
            <person name="King R."/>
        </authorList>
    </citation>
    <scope>NUCLEOTIDE SEQUENCE</scope>
</reference>
<accession>A0A9N9XLV4</accession>
<name>A0A9N9XLV4_PHYSR</name>
<proteinExistence type="predicted"/>
<protein>
    <submittedName>
        <fullName evidence="2">Uncharacterized protein</fullName>
    </submittedName>
</protein>
<feature type="region of interest" description="Disordered" evidence="1">
    <location>
        <begin position="49"/>
        <end position="69"/>
    </location>
</feature>
<feature type="compositionally biased region" description="Polar residues" evidence="1">
    <location>
        <begin position="57"/>
        <end position="69"/>
    </location>
</feature>
<evidence type="ECO:0000313" key="2">
    <source>
        <dbReference type="EMBL" id="CAG9859066.1"/>
    </source>
</evidence>
<evidence type="ECO:0000256" key="1">
    <source>
        <dbReference type="SAM" id="MobiDB-lite"/>
    </source>
</evidence>
<keyword evidence="3" id="KW-1185">Reference proteome</keyword>
<dbReference type="Proteomes" id="UP001153712">
    <property type="component" value="Chromosome 2"/>
</dbReference>
<dbReference type="EMBL" id="OU900095">
    <property type="protein sequence ID" value="CAG9859066.1"/>
    <property type="molecule type" value="Genomic_DNA"/>
</dbReference>
<organism evidence="2 3">
    <name type="scientific">Phyllotreta striolata</name>
    <name type="common">Striped flea beetle</name>
    <name type="synonym">Crioceris striolata</name>
    <dbReference type="NCBI Taxonomy" id="444603"/>
    <lineage>
        <taxon>Eukaryota</taxon>
        <taxon>Metazoa</taxon>
        <taxon>Ecdysozoa</taxon>
        <taxon>Arthropoda</taxon>
        <taxon>Hexapoda</taxon>
        <taxon>Insecta</taxon>
        <taxon>Pterygota</taxon>
        <taxon>Neoptera</taxon>
        <taxon>Endopterygota</taxon>
        <taxon>Coleoptera</taxon>
        <taxon>Polyphaga</taxon>
        <taxon>Cucujiformia</taxon>
        <taxon>Chrysomeloidea</taxon>
        <taxon>Chrysomelidae</taxon>
        <taxon>Galerucinae</taxon>
        <taxon>Alticini</taxon>
        <taxon>Phyllotreta</taxon>
    </lineage>
</organism>
<dbReference type="AlphaFoldDB" id="A0A9N9XLV4"/>
<gene>
    <name evidence="2" type="ORF">PHYEVI_LOCUS5443</name>
</gene>